<evidence type="ECO:0000259" key="9">
    <source>
        <dbReference type="Pfam" id="PF05922"/>
    </source>
</evidence>
<feature type="active site" description="Charge relay system" evidence="5">
    <location>
        <position position="332"/>
    </location>
</feature>
<dbReference type="Pfam" id="PF05922">
    <property type="entry name" value="Inhibitor_I9"/>
    <property type="match status" value="1"/>
</dbReference>
<feature type="chain" id="PRO_5029523442" evidence="7">
    <location>
        <begin position="18"/>
        <end position="384"/>
    </location>
</feature>
<dbReference type="FunFam" id="3.40.50.200:FF:000014">
    <property type="entry name" value="Proteinase K"/>
    <property type="match status" value="1"/>
</dbReference>
<dbReference type="InterPro" id="IPR034193">
    <property type="entry name" value="PCSK9_ProteinaseK-like"/>
</dbReference>
<dbReference type="InParanoid" id="A0A7M7PGH2"/>
<dbReference type="Gene3D" id="3.30.70.80">
    <property type="entry name" value="Peptidase S8 propeptide/proteinase inhibitor I9"/>
    <property type="match status" value="1"/>
</dbReference>
<dbReference type="PROSITE" id="PS00137">
    <property type="entry name" value="SUBTILASE_HIS"/>
    <property type="match status" value="1"/>
</dbReference>
<dbReference type="PROSITE" id="PS00136">
    <property type="entry name" value="SUBTILASE_ASP"/>
    <property type="match status" value="1"/>
</dbReference>
<dbReference type="SUPFAM" id="SSF52743">
    <property type="entry name" value="Subtilisin-like"/>
    <property type="match status" value="1"/>
</dbReference>
<keyword evidence="3 5" id="KW-0378">Hydrolase</keyword>
<feature type="domain" description="Peptidase S8/S53" evidence="8">
    <location>
        <begin position="134"/>
        <end position="368"/>
    </location>
</feature>
<reference evidence="10" key="2">
    <citation type="submission" date="2021-01" db="UniProtKB">
        <authorList>
            <consortium name="EnsemblMetazoa"/>
        </authorList>
    </citation>
    <scope>IDENTIFICATION</scope>
</reference>
<dbReference type="OrthoDB" id="206201at2759"/>
<dbReference type="OMA" id="YIHQETI"/>
<dbReference type="KEGG" id="spu:588090"/>
<dbReference type="AlphaFoldDB" id="A0A7M7PGH2"/>
<dbReference type="InterPro" id="IPR000209">
    <property type="entry name" value="Peptidase_S8/S53_dom"/>
</dbReference>
<dbReference type="InterPro" id="IPR023827">
    <property type="entry name" value="Peptidase_S8_Asp-AS"/>
</dbReference>
<accession>A0A7M7PGH2</accession>
<dbReference type="InterPro" id="IPR050131">
    <property type="entry name" value="Peptidase_S8_subtilisin-like"/>
</dbReference>
<dbReference type="InterPro" id="IPR036852">
    <property type="entry name" value="Peptidase_S8/S53_dom_sf"/>
</dbReference>
<name>A0A7M7PGH2_STRPU</name>
<evidence type="ECO:0000256" key="1">
    <source>
        <dbReference type="ARBA" id="ARBA00011073"/>
    </source>
</evidence>
<evidence type="ECO:0000313" key="11">
    <source>
        <dbReference type="Proteomes" id="UP000007110"/>
    </source>
</evidence>
<dbReference type="GO" id="GO:0006508">
    <property type="term" value="P:proteolysis"/>
    <property type="evidence" value="ECO:0007669"/>
    <property type="project" value="UniProtKB-KW"/>
</dbReference>
<dbReference type="GeneID" id="588090"/>
<dbReference type="GO" id="GO:0004252">
    <property type="term" value="F:serine-type endopeptidase activity"/>
    <property type="evidence" value="ECO:0000318"/>
    <property type="project" value="GO_Central"/>
</dbReference>
<feature type="active site" description="Charge relay system" evidence="5">
    <location>
        <position position="180"/>
    </location>
</feature>
<dbReference type="InterPro" id="IPR023828">
    <property type="entry name" value="Peptidase_S8_Ser-AS"/>
</dbReference>
<evidence type="ECO:0000259" key="8">
    <source>
        <dbReference type="Pfam" id="PF00082"/>
    </source>
</evidence>
<dbReference type="Gene3D" id="3.40.50.200">
    <property type="entry name" value="Peptidase S8/S53 domain"/>
    <property type="match status" value="1"/>
</dbReference>
<comment type="similarity">
    <text evidence="1 5 6">Belongs to the peptidase S8 family.</text>
</comment>
<dbReference type="PROSITE" id="PS51892">
    <property type="entry name" value="SUBTILASE"/>
    <property type="match status" value="1"/>
</dbReference>
<dbReference type="InterPro" id="IPR037045">
    <property type="entry name" value="S8pro/Inhibitor_I9_sf"/>
</dbReference>
<keyword evidence="11" id="KW-1185">Reference proteome</keyword>
<keyword evidence="4 5" id="KW-0720">Serine protease</keyword>
<proteinExistence type="inferred from homology"/>
<feature type="domain" description="Inhibitor I9" evidence="9">
    <location>
        <begin position="63"/>
        <end position="104"/>
    </location>
</feature>
<dbReference type="PANTHER" id="PTHR43806">
    <property type="entry name" value="PEPTIDASE S8"/>
    <property type="match status" value="1"/>
</dbReference>
<dbReference type="InterPro" id="IPR010259">
    <property type="entry name" value="S8pro/Inhibitor_I9"/>
</dbReference>
<dbReference type="CDD" id="cd04077">
    <property type="entry name" value="Peptidases_S8_PCSK9_ProteinaseK_like"/>
    <property type="match status" value="1"/>
</dbReference>
<dbReference type="EnsemblMetazoa" id="XM_030995119">
    <property type="protein sequence ID" value="XP_030850979"/>
    <property type="gene ID" value="LOC588090"/>
</dbReference>
<dbReference type="PRINTS" id="PR00723">
    <property type="entry name" value="SUBTILISIN"/>
</dbReference>
<keyword evidence="2 5" id="KW-0645">Protease</keyword>
<evidence type="ECO:0000256" key="5">
    <source>
        <dbReference type="PROSITE-ProRule" id="PRU01240"/>
    </source>
</evidence>
<dbReference type="InterPro" id="IPR022398">
    <property type="entry name" value="Peptidase_S8_His-AS"/>
</dbReference>
<dbReference type="Proteomes" id="UP000007110">
    <property type="component" value="Unassembled WGS sequence"/>
</dbReference>
<dbReference type="PROSITE" id="PS00138">
    <property type="entry name" value="SUBTILASE_SER"/>
    <property type="match status" value="1"/>
</dbReference>
<feature type="signal peptide" evidence="7">
    <location>
        <begin position="1"/>
        <end position="17"/>
    </location>
</feature>
<evidence type="ECO:0000256" key="3">
    <source>
        <dbReference type="ARBA" id="ARBA00022801"/>
    </source>
</evidence>
<protein>
    <submittedName>
        <fullName evidence="10">Uncharacterized protein</fullName>
    </submittedName>
</protein>
<organism evidence="10 11">
    <name type="scientific">Strongylocentrotus purpuratus</name>
    <name type="common">Purple sea urchin</name>
    <dbReference type="NCBI Taxonomy" id="7668"/>
    <lineage>
        <taxon>Eukaryota</taxon>
        <taxon>Metazoa</taxon>
        <taxon>Echinodermata</taxon>
        <taxon>Eleutherozoa</taxon>
        <taxon>Echinozoa</taxon>
        <taxon>Echinoidea</taxon>
        <taxon>Euechinoidea</taxon>
        <taxon>Echinacea</taxon>
        <taxon>Camarodonta</taxon>
        <taxon>Echinidea</taxon>
        <taxon>Strongylocentrotidae</taxon>
        <taxon>Strongylocentrotus</taxon>
    </lineage>
</organism>
<dbReference type="GO" id="GO:0005615">
    <property type="term" value="C:extracellular space"/>
    <property type="evidence" value="ECO:0000318"/>
    <property type="project" value="GO_Central"/>
</dbReference>
<evidence type="ECO:0000313" key="10">
    <source>
        <dbReference type="EnsemblMetazoa" id="XP_030850979"/>
    </source>
</evidence>
<dbReference type="FunFam" id="3.30.70.80:FF:000022">
    <property type="entry name" value="Uncharacterized protein"/>
    <property type="match status" value="1"/>
</dbReference>
<dbReference type="PANTHER" id="PTHR43806:SF58">
    <property type="entry name" value="ALKALINE PROTEASE 1-RELATED"/>
    <property type="match status" value="1"/>
</dbReference>
<keyword evidence="7" id="KW-0732">Signal</keyword>
<sequence>MKFFAACMLSVIATAVALAPVYRVDEANDGVRGRYVIKIKDDVDDVDAVVDKLADLPSFKLFQGKIYRRFYHAIKGFSARLSDELVEIVSGLDAVDYIHQETIFRKQTIASWGIDRVDQRDLPLDDSYTTNGDGSGVHVYVIDTGVNVMHDDLAGRVEVGFDSRLDDPNDPQYGIDCNGHGSHCSGTVAGTTYGVAKGATIVGVRALSCVGFGLLTDITAAYEYVTVNAIKPAVASMSLGGAKNPFVDRATQGMIDSGVIVSVAAGNSDTDACTFSPANVPEAITAAASDINDVRAYFSNYGSCIDIFAPGVEITSIWYEDATATYVASGTSMACPHVSGAAAVVLGNNPTFTVSHVTAALVNGATRDKITDPKGSPNRLLYVD</sequence>
<dbReference type="SUPFAM" id="SSF54897">
    <property type="entry name" value="Protease propeptides/inhibitors"/>
    <property type="match status" value="1"/>
</dbReference>
<evidence type="ECO:0000256" key="4">
    <source>
        <dbReference type="ARBA" id="ARBA00022825"/>
    </source>
</evidence>
<evidence type="ECO:0000256" key="6">
    <source>
        <dbReference type="RuleBase" id="RU003355"/>
    </source>
</evidence>
<dbReference type="Pfam" id="PF00082">
    <property type="entry name" value="Peptidase_S8"/>
    <property type="match status" value="1"/>
</dbReference>
<dbReference type="RefSeq" id="XP_030850979.1">
    <property type="nucleotide sequence ID" value="XM_030995119.1"/>
</dbReference>
<dbReference type="InterPro" id="IPR015500">
    <property type="entry name" value="Peptidase_S8_subtilisin-rel"/>
</dbReference>
<evidence type="ECO:0000256" key="7">
    <source>
        <dbReference type="SAM" id="SignalP"/>
    </source>
</evidence>
<reference evidence="11" key="1">
    <citation type="submission" date="2015-02" db="EMBL/GenBank/DDBJ databases">
        <title>Genome sequencing for Strongylocentrotus purpuratus.</title>
        <authorList>
            <person name="Murali S."/>
            <person name="Liu Y."/>
            <person name="Vee V."/>
            <person name="English A."/>
            <person name="Wang M."/>
            <person name="Skinner E."/>
            <person name="Han Y."/>
            <person name="Muzny D.M."/>
            <person name="Worley K.C."/>
            <person name="Gibbs R.A."/>
        </authorList>
    </citation>
    <scope>NUCLEOTIDE SEQUENCE</scope>
</reference>
<feature type="active site" description="Charge relay system" evidence="5">
    <location>
        <position position="143"/>
    </location>
</feature>
<evidence type="ECO:0000256" key="2">
    <source>
        <dbReference type="ARBA" id="ARBA00022670"/>
    </source>
</evidence>